<dbReference type="Gene3D" id="1.10.260.40">
    <property type="entry name" value="lambda repressor-like DNA-binding domains"/>
    <property type="match status" value="1"/>
</dbReference>
<dbReference type="Pfam" id="PF13377">
    <property type="entry name" value="Peripla_BP_3"/>
    <property type="match status" value="1"/>
</dbReference>
<dbReference type="InterPro" id="IPR028082">
    <property type="entry name" value="Peripla_BP_I"/>
</dbReference>
<dbReference type="KEGG" id="tfl:RPIT_11405"/>
<dbReference type="PANTHER" id="PTHR30146">
    <property type="entry name" value="LACI-RELATED TRANSCRIPTIONAL REPRESSOR"/>
    <property type="match status" value="1"/>
</dbReference>
<dbReference type="SUPFAM" id="SSF53822">
    <property type="entry name" value="Periplasmic binding protein-like I"/>
    <property type="match status" value="1"/>
</dbReference>
<dbReference type="EMBL" id="CP019605">
    <property type="protein sequence ID" value="AQP45327.1"/>
    <property type="molecule type" value="Genomic_DNA"/>
</dbReference>
<dbReference type="CDD" id="cd01392">
    <property type="entry name" value="HTH_LacI"/>
    <property type="match status" value="1"/>
</dbReference>
<evidence type="ECO:0000313" key="2">
    <source>
        <dbReference type="Proteomes" id="UP000188324"/>
    </source>
</evidence>
<dbReference type="CDD" id="cd06267">
    <property type="entry name" value="PBP1_LacI_sugar_binding-like"/>
    <property type="match status" value="1"/>
</dbReference>
<dbReference type="PRINTS" id="PR00036">
    <property type="entry name" value="HTHLACI"/>
</dbReference>
<dbReference type="SUPFAM" id="SSF47413">
    <property type="entry name" value="lambda repressor-like DNA-binding domains"/>
    <property type="match status" value="1"/>
</dbReference>
<dbReference type="Gene3D" id="3.40.50.2300">
    <property type="match status" value="2"/>
</dbReference>
<reference evidence="1 2" key="1">
    <citation type="journal article" date="2016" name="Int. J. Syst. Evol. Microbiol.">
        <title>Tessaracoccus flavus sp. nov., isolated from the drainage system of a lindane-producing factory.</title>
        <authorList>
            <person name="Kumari R."/>
            <person name="Singh P."/>
            <person name="Schumann P."/>
            <person name="Lal R."/>
        </authorList>
    </citation>
    <scope>NUCLEOTIDE SEQUENCE [LARGE SCALE GENOMIC DNA]</scope>
    <source>
        <strain evidence="1 2">RP1T</strain>
    </source>
</reference>
<dbReference type="STRING" id="1610493.RPIT_11405"/>
<evidence type="ECO:0000313" key="1">
    <source>
        <dbReference type="EMBL" id="AQP45327.1"/>
    </source>
</evidence>
<dbReference type="Pfam" id="PF00356">
    <property type="entry name" value="LacI"/>
    <property type="match status" value="1"/>
</dbReference>
<dbReference type="InterPro" id="IPR000843">
    <property type="entry name" value="HTH_LacI"/>
</dbReference>
<dbReference type="PANTHER" id="PTHR30146:SF153">
    <property type="entry name" value="LACTOSE OPERON REPRESSOR"/>
    <property type="match status" value="1"/>
</dbReference>
<keyword evidence="2" id="KW-1185">Reference proteome</keyword>
<dbReference type="AlphaFoldDB" id="A0A1Q2CGU7"/>
<organism evidence="1 2">
    <name type="scientific">Tessaracoccus flavus</name>
    <dbReference type="NCBI Taxonomy" id="1610493"/>
    <lineage>
        <taxon>Bacteria</taxon>
        <taxon>Bacillati</taxon>
        <taxon>Actinomycetota</taxon>
        <taxon>Actinomycetes</taxon>
        <taxon>Propionibacteriales</taxon>
        <taxon>Propionibacteriaceae</taxon>
        <taxon>Tessaracoccus</taxon>
    </lineage>
</organism>
<dbReference type="InterPro" id="IPR046335">
    <property type="entry name" value="LacI/GalR-like_sensor"/>
</dbReference>
<dbReference type="PROSITE" id="PS50932">
    <property type="entry name" value="HTH_LACI_2"/>
    <property type="match status" value="1"/>
</dbReference>
<dbReference type="SMART" id="SM00354">
    <property type="entry name" value="HTH_LACI"/>
    <property type="match status" value="1"/>
</dbReference>
<dbReference type="InterPro" id="IPR010982">
    <property type="entry name" value="Lambda_DNA-bd_dom_sf"/>
</dbReference>
<protein>
    <submittedName>
        <fullName evidence="1">LacI family transcriptional regulator</fullName>
    </submittedName>
</protein>
<name>A0A1Q2CGU7_9ACTN</name>
<dbReference type="GO" id="GO:0000976">
    <property type="term" value="F:transcription cis-regulatory region binding"/>
    <property type="evidence" value="ECO:0007669"/>
    <property type="project" value="TreeGrafter"/>
</dbReference>
<dbReference type="GO" id="GO:0003700">
    <property type="term" value="F:DNA-binding transcription factor activity"/>
    <property type="evidence" value="ECO:0007669"/>
    <property type="project" value="TreeGrafter"/>
</dbReference>
<dbReference type="PROSITE" id="PS00356">
    <property type="entry name" value="HTH_LACI_1"/>
    <property type="match status" value="1"/>
</dbReference>
<gene>
    <name evidence="1" type="ORF">RPIT_11405</name>
</gene>
<dbReference type="RefSeq" id="WP_077343289.1">
    <property type="nucleotide sequence ID" value="NZ_CP019605.1"/>
</dbReference>
<proteinExistence type="predicted"/>
<dbReference type="OrthoDB" id="3227375at2"/>
<sequence>MRRVTITDVARAAGVSVSTISKVMNGRDGIAPATQLRVQRVIDELGYVGNVGAQSLRARRTGVIGVLVSQFEPYSAEVLKGIGRAAEGTEHEIMAWAGASHNPHAPTGWEQKLLGRLAGSLIDGAIIVTPSVAADSGTFPVVAVDPQEALPTIPSVAVDDEGGTRSAVRHLIELGHSRIGYLGGRDDLASAAAREQGFRAAMAEAGLVVDESLVQVGDYSGVGAVLPAAALLDHPERPTAIVAANDVSAIQVMTAAASRKMVVPDDLSVVGFDDVPEASWHVPGLTTVAQPLRSIGALALKTMLELLAGRDLDEPHLRLPTHLVVRGSTAALRG</sequence>
<accession>A0A1Q2CGU7</accession>
<dbReference type="Proteomes" id="UP000188324">
    <property type="component" value="Chromosome"/>
</dbReference>